<gene>
    <name evidence="2" type="ORF">WUBG_14004</name>
</gene>
<feature type="region of interest" description="Disordered" evidence="1">
    <location>
        <begin position="1"/>
        <end position="26"/>
    </location>
</feature>
<protein>
    <submittedName>
        <fullName evidence="2">Uncharacterized protein</fullName>
    </submittedName>
</protein>
<dbReference type="EMBL" id="ADBV01011122">
    <property type="protein sequence ID" value="EJW75084.1"/>
    <property type="molecule type" value="Genomic_DNA"/>
</dbReference>
<organism evidence="2 3">
    <name type="scientific">Wuchereria bancrofti</name>
    <dbReference type="NCBI Taxonomy" id="6293"/>
    <lineage>
        <taxon>Eukaryota</taxon>
        <taxon>Metazoa</taxon>
        <taxon>Ecdysozoa</taxon>
        <taxon>Nematoda</taxon>
        <taxon>Chromadorea</taxon>
        <taxon>Rhabditida</taxon>
        <taxon>Spirurina</taxon>
        <taxon>Spiruromorpha</taxon>
        <taxon>Filarioidea</taxon>
        <taxon>Onchocercidae</taxon>
        <taxon>Wuchereria</taxon>
    </lineage>
</organism>
<comment type="caution">
    <text evidence="2">The sequence shown here is derived from an EMBL/GenBank/DDBJ whole genome shotgun (WGS) entry which is preliminary data.</text>
</comment>
<name>J9EI86_WUCBA</name>
<evidence type="ECO:0000256" key="1">
    <source>
        <dbReference type="SAM" id="MobiDB-lite"/>
    </source>
</evidence>
<proteinExistence type="predicted"/>
<evidence type="ECO:0000313" key="2">
    <source>
        <dbReference type="EMBL" id="EJW75084.1"/>
    </source>
</evidence>
<dbReference type="AlphaFoldDB" id="J9EI86"/>
<sequence>MDESADIGGGTQPSELISRIPDSPGSRSNYGEFYWDTNGENVYHVSDSFDSDLMLEIDTYGKGVSAARLDRTQEDLNKYRRRIDANVEHQKEYSDLISALQHKV</sequence>
<dbReference type="Proteomes" id="UP000004810">
    <property type="component" value="Unassembled WGS sequence"/>
</dbReference>
<accession>J9EI86</accession>
<evidence type="ECO:0000313" key="3">
    <source>
        <dbReference type="Proteomes" id="UP000004810"/>
    </source>
</evidence>
<reference evidence="3" key="1">
    <citation type="submission" date="2012-08" db="EMBL/GenBank/DDBJ databases">
        <title>The Genome Sequence of Wuchereria bancrofti.</title>
        <authorList>
            <person name="Nutman T.B."/>
            <person name="Fink D.L."/>
            <person name="Russ C."/>
            <person name="Young S."/>
            <person name="Zeng Q."/>
            <person name="Koehrsen M."/>
            <person name="Alvarado L."/>
            <person name="Berlin A."/>
            <person name="Chapman S.B."/>
            <person name="Chen Z."/>
            <person name="Freedman E."/>
            <person name="Gellesch M."/>
            <person name="Goldberg J."/>
            <person name="Griggs A."/>
            <person name="Gujja S."/>
            <person name="Heilman E.R."/>
            <person name="Heiman D."/>
            <person name="Hepburn T."/>
            <person name="Howarth C."/>
            <person name="Jen D."/>
            <person name="Larson L."/>
            <person name="Lewis B."/>
            <person name="Mehta T."/>
            <person name="Park D."/>
            <person name="Pearson M."/>
            <person name="Roberts A."/>
            <person name="Saif S."/>
            <person name="Shea T."/>
            <person name="Shenoy N."/>
            <person name="Sisk P."/>
            <person name="Stolte C."/>
            <person name="Sykes S."/>
            <person name="Walk T."/>
            <person name="White J."/>
            <person name="Yandava C."/>
            <person name="Haas B."/>
            <person name="Henn M.R."/>
            <person name="Nusbaum C."/>
            <person name="Birren B."/>
        </authorList>
    </citation>
    <scope>NUCLEOTIDE SEQUENCE [LARGE SCALE GENOMIC DNA]</scope>
    <source>
        <strain evidence="3">NA</strain>
    </source>
</reference>